<dbReference type="KEGG" id="huw:FPZ11_08650"/>
<reference evidence="2 3" key="1">
    <citation type="submission" date="2019-07" db="EMBL/GenBank/DDBJ databases">
        <title>Full genome sequence of Humibacter sp. WJ7-1.</title>
        <authorList>
            <person name="Im W.-T."/>
        </authorList>
    </citation>
    <scope>NUCLEOTIDE SEQUENCE [LARGE SCALE GENOMIC DNA]</scope>
    <source>
        <strain evidence="2 3">WJ7-1</strain>
    </source>
</reference>
<gene>
    <name evidence="2" type="ORF">FPZ11_08650</name>
</gene>
<dbReference type="Pfam" id="PF00480">
    <property type="entry name" value="ROK"/>
    <property type="match status" value="1"/>
</dbReference>
<organism evidence="2 3">
    <name type="scientific">Humibacter ginsenosidimutans</name>
    <dbReference type="NCBI Taxonomy" id="2599293"/>
    <lineage>
        <taxon>Bacteria</taxon>
        <taxon>Bacillati</taxon>
        <taxon>Actinomycetota</taxon>
        <taxon>Actinomycetes</taxon>
        <taxon>Micrococcales</taxon>
        <taxon>Microbacteriaceae</taxon>
        <taxon>Humibacter</taxon>
    </lineage>
</organism>
<dbReference type="PANTHER" id="PTHR18964:SF169">
    <property type="entry name" value="N-ACETYLMANNOSAMINE KINASE"/>
    <property type="match status" value="1"/>
</dbReference>
<name>A0A5B8M2E1_9MICO</name>
<evidence type="ECO:0000313" key="3">
    <source>
        <dbReference type="Proteomes" id="UP000320216"/>
    </source>
</evidence>
<proteinExistence type="inferred from homology"/>
<dbReference type="InterPro" id="IPR000600">
    <property type="entry name" value="ROK"/>
</dbReference>
<dbReference type="AlphaFoldDB" id="A0A5B8M2E1"/>
<accession>A0A5B8M2E1</accession>
<keyword evidence="3" id="KW-1185">Reference proteome</keyword>
<dbReference type="Gene3D" id="3.30.420.40">
    <property type="match status" value="2"/>
</dbReference>
<dbReference type="InterPro" id="IPR043129">
    <property type="entry name" value="ATPase_NBD"/>
</dbReference>
<protein>
    <submittedName>
        <fullName evidence="2">ROK family protein</fullName>
    </submittedName>
</protein>
<evidence type="ECO:0000256" key="1">
    <source>
        <dbReference type="ARBA" id="ARBA00006479"/>
    </source>
</evidence>
<comment type="similarity">
    <text evidence="1">Belongs to the ROK (NagC/XylR) family.</text>
</comment>
<dbReference type="PANTHER" id="PTHR18964">
    <property type="entry name" value="ROK (REPRESSOR, ORF, KINASE) FAMILY"/>
    <property type="match status" value="1"/>
</dbReference>
<dbReference type="OrthoDB" id="9810372at2"/>
<dbReference type="RefSeq" id="WP_146320061.1">
    <property type="nucleotide sequence ID" value="NZ_CP042305.1"/>
</dbReference>
<sequence length="311" mass="31861">MTTLGPGAAVLAFDVGGTDMKAALVDETGVLRDTVRVPTPLANGETGDRVVAEVAALAEQFAKRHPDVHPAAAGLLVPGHVDDVHGIGVFAENLGWHDYPFRERAEAALGLPVGFGHDVRGSGEAEHRLGAARGFDDVVVVTIGTGIAAALFIGGKLYTGGGLGGEIGHDRVAEGPMCACGGRGCLEAVSSAAAIARRYSLRTGQEVAGAKEVLERKRRGDANAAASWNSALDALALGLSHVVALLAPQAIVIAGGLSEAGEELLQPLRERLDGILTFHRRPQLIKATIGGDAGLYGAALTARDVLNGDDA</sequence>
<evidence type="ECO:0000313" key="2">
    <source>
        <dbReference type="EMBL" id="QDZ14817.1"/>
    </source>
</evidence>
<dbReference type="Proteomes" id="UP000320216">
    <property type="component" value="Chromosome"/>
</dbReference>
<dbReference type="SUPFAM" id="SSF53067">
    <property type="entry name" value="Actin-like ATPase domain"/>
    <property type="match status" value="1"/>
</dbReference>
<dbReference type="EMBL" id="CP042305">
    <property type="protein sequence ID" value="QDZ14817.1"/>
    <property type="molecule type" value="Genomic_DNA"/>
</dbReference>